<evidence type="ECO:0000313" key="2">
    <source>
        <dbReference type="EMBL" id="MCF2526457.1"/>
    </source>
</evidence>
<proteinExistence type="predicted"/>
<dbReference type="RefSeq" id="WP_235050544.1">
    <property type="nucleotide sequence ID" value="NZ_JAKFHA010000002.1"/>
</dbReference>
<gene>
    <name evidence="2" type="ORF">LZ495_04365</name>
</gene>
<keyword evidence="3" id="KW-1185">Reference proteome</keyword>
<name>A0AA41U0I7_9ACTN</name>
<accession>A0AA41U0I7</accession>
<dbReference type="EMBL" id="JAKFHA010000002">
    <property type="protein sequence ID" value="MCF2526457.1"/>
    <property type="molecule type" value="Genomic_DNA"/>
</dbReference>
<sequence>MRADPAVLRAASAGAREIAADLPRLTDRVAESARAAAAGCPGFATAAALVDVATAWQARLVAAGGSFARTADNLAATAQRDEQTDRTAAAAFDAAGG</sequence>
<protein>
    <recommendedName>
        <fullName evidence="4">Excreted virulence factor EspC (Type VII ESX diderm)</fullName>
    </recommendedName>
</protein>
<feature type="region of interest" description="Disordered" evidence="1">
    <location>
        <begin position="77"/>
        <end position="97"/>
    </location>
</feature>
<reference evidence="2" key="1">
    <citation type="submission" date="2022-01" db="EMBL/GenBank/DDBJ databases">
        <title>Genome-Based Taxonomic Classification of the Phylum Actinobacteria.</title>
        <authorList>
            <person name="Gao Y."/>
        </authorList>
    </citation>
    <scope>NUCLEOTIDE SEQUENCE</scope>
    <source>
        <strain evidence="2">KLBMP 8922</strain>
    </source>
</reference>
<organism evidence="2 3">
    <name type="scientific">Yinghuangia soli</name>
    <dbReference type="NCBI Taxonomy" id="2908204"/>
    <lineage>
        <taxon>Bacteria</taxon>
        <taxon>Bacillati</taxon>
        <taxon>Actinomycetota</taxon>
        <taxon>Actinomycetes</taxon>
        <taxon>Kitasatosporales</taxon>
        <taxon>Streptomycetaceae</taxon>
        <taxon>Yinghuangia</taxon>
    </lineage>
</organism>
<feature type="compositionally biased region" description="Low complexity" evidence="1">
    <location>
        <begin position="88"/>
        <end position="97"/>
    </location>
</feature>
<evidence type="ECO:0000313" key="3">
    <source>
        <dbReference type="Proteomes" id="UP001165378"/>
    </source>
</evidence>
<evidence type="ECO:0000256" key="1">
    <source>
        <dbReference type="SAM" id="MobiDB-lite"/>
    </source>
</evidence>
<comment type="caution">
    <text evidence="2">The sequence shown here is derived from an EMBL/GenBank/DDBJ whole genome shotgun (WGS) entry which is preliminary data.</text>
</comment>
<dbReference type="Proteomes" id="UP001165378">
    <property type="component" value="Unassembled WGS sequence"/>
</dbReference>
<dbReference type="AlphaFoldDB" id="A0AA41U0I7"/>
<evidence type="ECO:0008006" key="4">
    <source>
        <dbReference type="Google" id="ProtNLM"/>
    </source>
</evidence>